<reference evidence="1" key="2">
    <citation type="submission" date="2021-10" db="EMBL/GenBank/DDBJ databases">
        <authorList>
            <person name="Piombo E."/>
        </authorList>
    </citation>
    <scope>NUCLEOTIDE SEQUENCE</scope>
</reference>
<evidence type="ECO:0000313" key="2">
    <source>
        <dbReference type="Proteomes" id="UP000836387"/>
    </source>
</evidence>
<dbReference type="Proteomes" id="UP000836387">
    <property type="component" value="Unassembled WGS sequence"/>
</dbReference>
<sequence>MVSTLLHFPPLQIGAFSSFCPGTFHHPKLDT</sequence>
<name>A0ACA9UMN2_BIOOC</name>
<dbReference type="EMBL" id="CADEHS020000573">
    <property type="protein sequence ID" value="CAG9954706.1"/>
    <property type="molecule type" value="Genomic_DNA"/>
</dbReference>
<comment type="caution">
    <text evidence="1">The sequence shown here is derived from an EMBL/GenBank/DDBJ whole genome shotgun (WGS) entry which is preliminary data.</text>
</comment>
<proteinExistence type="predicted"/>
<protein>
    <submittedName>
        <fullName evidence="1">Uncharacterized protein</fullName>
    </submittedName>
</protein>
<gene>
    <name evidence="1" type="ORF">CRV2_00018293</name>
</gene>
<reference evidence="1" key="1">
    <citation type="submission" date="2020-04" db="EMBL/GenBank/DDBJ databases">
        <authorList>
            <person name="Broberg M."/>
        </authorList>
    </citation>
    <scope>NUCLEOTIDE SEQUENCE</scope>
</reference>
<evidence type="ECO:0000313" key="1">
    <source>
        <dbReference type="EMBL" id="CAG9954706.1"/>
    </source>
</evidence>
<accession>A0ACA9UMN2</accession>
<keyword evidence="2" id="KW-1185">Reference proteome</keyword>
<organism evidence="1 2">
    <name type="scientific">Clonostachys rosea f. rosea IK726</name>
    <dbReference type="NCBI Taxonomy" id="1349383"/>
    <lineage>
        <taxon>Eukaryota</taxon>
        <taxon>Fungi</taxon>
        <taxon>Dikarya</taxon>
        <taxon>Ascomycota</taxon>
        <taxon>Pezizomycotina</taxon>
        <taxon>Sordariomycetes</taxon>
        <taxon>Hypocreomycetidae</taxon>
        <taxon>Hypocreales</taxon>
        <taxon>Bionectriaceae</taxon>
        <taxon>Clonostachys</taxon>
    </lineage>
</organism>